<dbReference type="Proteomes" id="UP000028680">
    <property type="component" value="Chromosome"/>
</dbReference>
<reference evidence="1 2" key="1">
    <citation type="journal article" date="2014" name="ISME J.">
        <title>Adaptation of an abundant Roseobacter RCA organism to pelagic systems revealed by genomic and transcriptomic analyses.</title>
        <authorList>
            <person name="Voget S."/>
            <person name="Wemheuer B."/>
            <person name="Brinkhoff T."/>
            <person name="Vollmers J."/>
            <person name="Dietrich S."/>
            <person name="Giebel H.A."/>
            <person name="Beardsley C."/>
            <person name="Sardemann C."/>
            <person name="Bakenhus I."/>
            <person name="Billerbeck S."/>
            <person name="Daniel R."/>
            <person name="Simon M."/>
        </authorList>
    </citation>
    <scope>NUCLEOTIDE SEQUENCE [LARGE SCALE GENOMIC DNA]</scope>
    <source>
        <strain evidence="1 2">RCA23</strain>
    </source>
</reference>
<name>A0AAN0RIH4_9RHOB</name>
<sequence>MSFYTISHWEADEWTDEMEAIAKDKFGPLIMSVGASSVDFVQTGDKTMCVVTKYKDEATGTAALAKIAEIRGQAASTLPIRMVSDVKGSAFVSM</sequence>
<dbReference type="Gene3D" id="3.30.70.100">
    <property type="match status" value="1"/>
</dbReference>
<protein>
    <submittedName>
        <fullName evidence="1">Uncharacterized protein</fullName>
    </submittedName>
</protein>
<evidence type="ECO:0000313" key="2">
    <source>
        <dbReference type="Proteomes" id="UP000028680"/>
    </source>
</evidence>
<accession>A0AAN0RIH4</accession>
<proteinExistence type="predicted"/>
<keyword evidence="2" id="KW-1185">Reference proteome</keyword>
<organism evidence="1 2">
    <name type="scientific">Planktomarina temperata RCA23</name>
    <dbReference type="NCBI Taxonomy" id="666509"/>
    <lineage>
        <taxon>Bacteria</taxon>
        <taxon>Pseudomonadati</taxon>
        <taxon>Pseudomonadota</taxon>
        <taxon>Alphaproteobacteria</taxon>
        <taxon>Rhodobacterales</taxon>
        <taxon>Paracoccaceae</taxon>
        <taxon>Planktomarina</taxon>
    </lineage>
</organism>
<dbReference type="KEGG" id="ptp:RCA23_c13110"/>
<evidence type="ECO:0000313" key="1">
    <source>
        <dbReference type="EMBL" id="AII86856.1"/>
    </source>
</evidence>
<dbReference type="AlphaFoldDB" id="A0AAN0RIH4"/>
<gene>
    <name evidence="1" type="ORF">RCA23_c13110</name>
</gene>
<dbReference type="EMBL" id="CP003984">
    <property type="protein sequence ID" value="AII86856.1"/>
    <property type="molecule type" value="Genomic_DNA"/>
</dbReference>
<dbReference type="RefSeq" id="WP_044049653.1">
    <property type="nucleotide sequence ID" value="NZ_CP003984.1"/>
</dbReference>